<protein>
    <submittedName>
        <fullName evidence="2">Right-handed parallel beta-helix repeat-containing protein</fullName>
    </submittedName>
</protein>
<dbReference type="InterPro" id="IPR012334">
    <property type="entry name" value="Pectin_lyas_fold"/>
</dbReference>
<dbReference type="InterPro" id="IPR039448">
    <property type="entry name" value="Beta_helix"/>
</dbReference>
<dbReference type="EMBL" id="JACJVO010000023">
    <property type="protein sequence ID" value="MBB6732963.1"/>
    <property type="molecule type" value="Genomic_DNA"/>
</dbReference>
<dbReference type="PANTHER" id="PTHR36453">
    <property type="entry name" value="SECRETED PROTEIN-RELATED"/>
    <property type="match status" value="1"/>
</dbReference>
<evidence type="ECO:0000313" key="2">
    <source>
        <dbReference type="EMBL" id="MBB6732963.1"/>
    </source>
</evidence>
<evidence type="ECO:0000313" key="3">
    <source>
        <dbReference type="Proteomes" id="UP000564644"/>
    </source>
</evidence>
<dbReference type="SMART" id="SM00710">
    <property type="entry name" value="PbH1"/>
    <property type="match status" value="7"/>
</dbReference>
<dbReference type="RefSeq" id="WP_185130625.1">
    <property type="nucleotide sequence ID" value="NZ_JACJVO010000023.1"/>
</dbReference>
<reference evidence="2 3" key="1">
    <citation type="submission" date="2020-08" db="EMBL/GenBank/DDBJ databases">
        <title>Cohnella phylogeny.</title>
        <authorList>
            <person name="Dunlap C."/>
        </authorList>
    </citation>
    <scope>NUCLEOTIDE SEQUENCE [LARGE SCALE GENOMIC DNA]</scope>
    <source>
        <strain evidence="2 3">CBP 2801</strain>
    </source>
</reference>
<dbReference type="SUPFAM" id="SSF51126">
    <property type="entry name" value="Pectin lyase-like"/>
    <property type="match status" value="1"/>
</dbReference>
<keyword evidence="3" id="KW-1185">Reference proteome</keyword>
<feature type="domain" description="Right handed beta helix" evidence="1">
    <location>
        <begin position="313"/>
        <end position="524"/>
    </location>
</feature>
<name>A0A7X0SSB3_9BACL</name>
<sequence>MIEIRLYVRADAEEDGDGSQERPFRTIAAAQEAVRGVLRAGHEGSITVSVGGGVYELAEPLRFGSEDAGGEQCRVAYEGEPGDRPVLLGGTVLSGWEPWRAGIWRTKVPAGRRFQTLYADGERVVKARWPASGYMRSATVPGREREGIGFREEDLADTLAAELETGGLQVYVWPGEGEWNWLCETIPVRRIDAAARFIEFARPSVWSIGEGSRYYLQGSLRFLLGPGQFHLDEADGWLYYRPAEGVPDRQRVVAPIVLRILDIQGESMGRPVSGLSFRNLELACTDCRDDYQPMSSEPDMANSEPDEHRNGLVYIRNASDLEIESCELRLSGSNGVFLDRCAERVTLTGNRIERVGHNGIYASGYAPGEGDFAGPDEAFRNKGHTIADNVIERGGELVGHGSGIMLYQCGECEIAHNRISRMPRYGISLKGLRRGTMPSELWGVPVTWDNHWDFLFSRNNLIRHNDISAVMEDSQDGGMIEAWGPGLGNRIEGNRLHHSGIHFSFGFGIYLDDAADGFEVTGNVLDHLYSTGEGKLWMTIFAKGIGNRIAGNLIADNPDAVNAIGSQEMAGEANRDLVVERNIVCDSGHLYGFVNWSPERFLSADFNLFWRNGEACGVSGELPLTPAGVNPAWGHDYEWEAWQSLSGERYDANSVFAPPGFADAEAGDYRLLPSSPAYALGWEEIDFTQFGPRQRREAAARRERE</sequence>
<comment type="caution">
    <text evidence="2">The sequence shown here is derived from an EMBL/GenBank/DDBJ whole genome shotgun (WGS) entry which is preliminary data.</text>
</comment>
<evidence type="ECO:0000259" key="1">
    <source>
        <dbReference type="Pfam" id="PF13229"/>
    </source>
</evidence>
<gene>
    <name evidence="2" type="ORF">H7C18_18770</name>
</gene>
<dbReference type="InterPro" id="IPR006626">
    <property type="entry name" value="PbH1"/>
</dbReference>
<dbReference type="Proteomes" id="UP000564644">
    <property type="component" value="Unassembled WGS sequence"/>
</dbReference>
<dbReference type="Pfam" id="PF13229">
    <property type="entry name" value="Beta_helix"/>
    <property type="match status" value="1"/>
</dbReference>
<accession>A0A7X0SSB3</accession>
<organism evidence="2 3">
    <name type="scientific">Cohnella zeiphila</name>
    <dbReference type="NCBI Taxonomy" id="2761120"/>
    <lineage>
        <taxon>Bacteria</taxon>
        <taxon>Bacillati</taxon>
        <taxon>Bacillota</taxon>
        <taxon>Bacilli</taxon>
        <taxon>Bacillales</taxon>
        <taxon>Paenibacillaceae</taxon>
        <taxon>Cohnella</taxon>
    </lineage>
</organism>
<dbReference type="PANTHER" id="PTHR36453:SF1">
    <property type="entry name" value="RIGHT HANDED BETA HELIX DOMAIN-CONTAINING PROTEIN"/>
    <property type="match status" value="1"/>
</dbReference>
<dbReference type="Gene3D" id="2.160.20.10">
    <property type="entry name" value="Single-stranded right-handed beta-helix, Pectin lyase-like"/>
    <property type="match status" value="3"/>
</dbReference>
<dbReference type="InterPro" id="IPR011050">
    <property type="entry name" value="Pectin_lyase_fold/virulence"/>
</dbReference>
<proteinExistence type="predicted"/>
<dbReference type="AlphaFoldDB" id="A0A7X0SSB3"/>